<evidence type="ECO:0000313" key="1">
    <source>
        <dbReference type="EMBL" id="PWD99552.1"/>
    </source>
</evidence>
<accession>A0A2U2B925</accession>
<dbReference type="AlphaFoldDB" id="A0A2U2B925"/>
<keyword evidence="2" id="KW-1185">Reference proteome</keyword>
<dbReference type="Proteomes" id="UP000244956">
    <property type="component" value="Unassembled WGS sequence"/>
</dbReference>
<proteinExistence type="predicted"/>
<protein>
    <submittedName>
        <fullName evidence="1">Uncharacterized protein</fullName>
    </submittedName>
</protein>
<name>A0A2U2B925_9BACT</name>
<organism evidence="1 2">
    <name type="scientific">Marinilabilia rubra</name>
    <dbReference type="NCBI Taxonomy" id="2162893"/>
    <lineage>
        <taxon>Bacteria</taxon>
        <taxon>Pseudomonadati</taxon>
        <taxon>Bacteroidota</taxon>
        <taxon>Bacteroidia</taxon>
        <taxon>Marinilabiliales</taxon>
        <taxon>Marinilabiliaceae</taxon>
        <taxon>Marinilabilia</taxon>
    </lineage>
</organism>
<sequence>MQTPFLRLVCFLHHELDISDGQKTTIAGAGAFLTAENPQKSVRTSDQWQNSYPPGCGGLFYRRLGFRTDAGSFSAADLRQACMQGITKEQ</sequence>
<comment type="caution">
    <text evidence="1">The sequence shown here is derived from an EMBL/GenBank/DDBJ whole genome shotgun (WGS) entry which is preliminary data.</text>
</comment>
<evidence type="ECO:0000313" key="2">
    <source>
        <dbReference type="Proteomes" id="UP000244956"/>
    </source>
</evidence>
<dbReference type="RefSeq" id="WP_109264093.1">
    <property type="nucleotide sequence ID" value="NZ_QEWP01000006.1"/>
</dbReference>
<reference evidence="1 2" key="1">
    <citation type="submission" date="2018-05" db="EMBL/GenBank/DDBJ databases">
        <title>Marinilabilia rubrum sp. nov., isolated from saltern sediment.</title>
        <authorList>
            <person name="Zhang R."/>
        </authorList>
    </citation>
    <scope>NUCLEOTIDE SEQUENCE [LARGE SCALE GENOMIC DNA]</scope>
    <source>
        <strain evidence="1 2">WTE16</strain>
    </source>
</reference>
<gene>
    <name evidence="1" type="ORF">DDZ16_08840</name>
</gene>
<dbReference type="EMBL" id="QEWP01000006">
    <property type="protein sequence ID" value="PWD99552.1"/>
    <property type="molecule type" value="Genomic_DNA"/>
</dbReference>